<comment type="caution">
    <text evidence="1">The sequence shown here is derived from an EMBL/GenBank/DDBJ whole genome shotgun (WGS) entry which is preliminary data.</text>
</comment>
<proteinExistence type="predicted"/>
<protein>
    <recommendedName>
        <fullName evidence="3">TLDc domain-containing protein</fullName>
    </recommendedName>
</protein>
<reference evidence="1 2" key="1">
    <citation type="submission" date="2014-02" db="EMBL/GenBank/DDBJ databases">
        <title>Single nucleus genome sequencing reveals high similarity among nuclei of an endomycorrhizal fungus.</title>
        <authorList>
            <person name="Lin K."/>
            <person name="Geurts R."/>
            <person name="Zhang Z."/>
            <person name="Limpens E."/>
            <person name="Saunders D.G."/>
            <person name="Mu D."/>
            <person name="Pang E."/>
            <person name="Cao H."/>
            <person name="Cha H."/>
            <person name="Lin T."/>
            <person name="Zhou Q."/>
            <person name="Shang Y."/>
            <person name="Li Y."/>
            <person name="Ivanov S."/>
            <person name="Sharma T."/>
            <person name="Velzen R.V."/>
            <person name="Ruijter N.D."/>
            <person name="Aanen D.K."/>
            <person name="Win J."/>
            <person name="Kamoun S."/>
            <person name="Bisseling T."/>
            <person name="Huang S."/>
        </authorList>
    </citation>
    <scope>NUCLEOTIDE SEQUENCE [LARGE SCALE GENOMIC DNA]</scope>
    <source>
        <strain evidence="2">DAOM197198w</strain>
    </source>
</reference>
<dbReference type="EMBL" id="JEMT01024797">
    <property type="protein sequence ID" value="EXX62235.1"/>
    <property type="molecule type" value="Genomic_DNA"/>
</dbReference>
<gene>
    <name evidence="1" type="ORF">RirG_163660</name>
</gene>
<dbReference type="Proteomes" id="UP000022910">
    <property type="component" value="Unassembled WGS sequence"/>
</dbReference>
<dbReference type="AlphaFoldDB" id="A0A015J665"/>
<evidence type="ECO:0000313" key="2">
    <source>
        <dbReference type="Proteomes" id="UP000022910"/>
    </source>
</evidence>
<name>A0A015J665_RHIIW</name>
<sequence length="112" mass="12975">MSDFLQISNAKSFELDSSIIPAQKDLYPLLFFELDTKYKDNIIYKTRNFLQYEFKLILRGSRDGFDGESFHNKCIGGYNPLGWDNINTGKIGSVIETPMCYKMYSEMGSTIW</sequence>
<evidence type="ECO:0000313" key="1">
    <source>
        <dbReference type="EMBL" id="EXX62235.1"/>
    </source>
</evidence>
<dbReference type="HOGENOM" id="CLU_2147233_0_0_1"/>
<organism evidence="1 2">
    <name type="scientific">Rhizophagus irregularis (strain DAOM 197198w)</name>
    <name type="common">Glomus intraradices</name>
    <dbReference type="NCBI Taxonomy" id="1432141"/>
    <lineage>
        <taxon>Eukaryota</taxon>
        <taxon>Fungi</taxon>
        <taxon>Fungi incertae sedis</taxon>
        <taxon>Mucoromycota</taxon>
        <taxon>Glomeromycotina</taxon>
        <taxon>Glomeromycetes</taxon>
        <taxon>Glomerales</taxon>
        <taxon>Glomeraceae</taxon>
        <taxon>Rhizophagus</taxon>
    </lineage>
</organism>
<accession>A0A015J665</accession>
<keyword evidence="2" id="KW-1185">Reference proteome</keyword>
<evidence type="ECO:0008006" key="3">
    <source>
        <dbReference type="Google" id="ProtNLM"/>
    </source>
</evidence>